<comment type="caution">
    <text evidence="5">The sequence shown here is derived from an EMBL/GenBank/DDBJ whole genome shotgun (WGS) entry which is preliminary data.</text>
</comment>
<dbReference type="GO" id="GO:0005737">
    <property type="term" value="C:cytoplasm"/>
    <property type="evidence" value="ECO:0007669"/>
    <property type="project" value="UniProtKB-ARBA"/>
</dbReference>
<keyword evidence="6" id="KW-1185">Reference proteome</keyword>
<name>A0A9W6NQN6_9ACTN</name>
<keyword evidence="4" id="KW-0472">Membrane</keyword>
<evidence type="ECO:0000313" key="5">
    <source>
        <dbReference type="EMBL" id="GLL05426.1"/>
    </source>
</evidence>
<sequence length="212" mass="23318">MLANSYYLIAHDDRTGRTRLHPRATGLGLAAGLLGELMLFGRLRAMTGDLYVVSHEPPGDSLCHTLLDLLVAQPQHKEIRTWLAYLSQDAADQVGERLLRAGVVEPVTKRKLLGAQTLYMPVNPDQRNAAAWESIRLAEALGRRRSMNLSDRVLVALVVATGLTRYVFFSPQQQRDCMQAMPGILSSLPDDLVQLVQYTEAAVGSALAAGRR</sequence>
<dbReference type="Pfam" id="PF05719">
    <property type="entry name" value="GPP34"/>
    <property type="match status" value="1"/>
</dbReference>
<dbReference type="RefSeq" id="WP_223095356.1">
    <property type="nucleotide sequence ID" value="NZ_BAAAXA010000001.1"/>
</dbReference>
<dbReference type="InterPro" id="IPR038261">
    <property type="entry name" value="GPP34-like_sf"/>
</dbReference>
<keyword evidence="3" id="KW-0446">Lipid-binding</keyword>
<evidence type="ECO:0000256" key="4">
    <source>
        <dbReference type="ARBA" id="ARBA00023136"/>
    </source>
</evidence>
<evidence type="ECO:0000256" key="1">
    <source>
        <dbReference type="ARBA" id="ARBA00004255"/>
    </source>
</evidence>
<evidence type="ECO:0000256" key="2">
    <source>
        <dbReference type="ARBA" id="ARBA00023034"/>
    </source>
</evidence>
<keyword evidence="2" id="KW-0333">Golgi apparatus</keyword>
<dbReference type="InterPro" id="IPR008628">
    <property type="entry name" value="GPP34-like"/>
</dbReference>
<dbReference type="AlphaFoldDB" id="A0A9W6NQN6"/>
<evidence type="ECO:0000256" key="3">
    <source>
        <dbReference type="ARBA" id="ARBA00023121"/>
    </source>
</evidence>
<evidence type="ECO:0000313" key="6">
    <source>
        <dbReference type="Proteomes" id="UP001143480"/>
    </source>
</evidence>
<comment type="subcellular location">
    <subcellularLocation>
        <location evidence="1">Golgi apparatus membrane</location>
        <topology evidence="1">Peripheral membrane protein</topology>
        <orientation evidence="1">Cytoplasmic side</orientation>
    </subcellularLocation>
</comment>
<dbReference type="Gene3D" id="1.10.3630.10">
    <property type="entry name" value="yeast vps74-n-term truncation variant domain like"/>
    <property type="match status" value="1"/>
</dbReference>
<proteinExistence type="predicted"/>
<dbReference type="EMBL" id="BSFP01000057">
    <property type="protein sequence ID" value="GLL05426.1"/>
    <property type="molecule type" value="Genomic_DNA"/>
</dbReference>
<organism evidence="5 6">
    <name type="scientific">Dactylosporangium matsuzakiense</name>
    <dbReference type="NCBI Taxonomy" id="53360"/>
    <lineage>
        <taxon>Bacteria</taxon>
        <taxon>Bacillati</taxon>
        <taxon>Actinomycetota</taxon>
        <taxon>Actinomycetes</taxon>
        <taxon>Micromonosporales</taxon>
        <taxon>Micromonosporaceae</taxon>
        <taxon>Dactylosporangium</taxon>
    </lineage>
</organism>
<accession>A0A9W6NQN6</accession>
<evidence type="ECO:0008006" key="7">
    <source>
        <dbReference type="Google" id="ProtNLM"/>
    </source>
</evidence>
<reference evidence="5" key="1">
    <citation type="journal article" date="2014" name="Int. J. Syst. Evol. Microbiol.">
        <title>Complete genome sequence of Corynebacterium casei LMG S-19264T (=DSM 44701T), isolated from a smear-ripened cheese.</title>
        <authorList>
            <consortium name="US DOE Joint Genome Institute (JGI-PGF)"/>
            <person name="Walter F."/>
            <person name="Albersmeier A."/>
            <person name="Kalinowski J."/>
            <person name="Ruckert C."/>
        </authorList>
    </citation>
    <scope>NUCLEOTIDE SEQUENCE</scope>
    <source>
        <strain evidence="5">VKM Ac-1321</strain>
    </source>
</reference>
<dbReference type="GO" id="GO:0012505">
    <property type="term" value="C:endomembrane system"/>
    <property type="evidence" value="ECO:0007669"/>
    <property type="project" value="UniProtKB-ARBA"/>
</dbReference>
<protein>
    <recommendedName>
        <fullName evidence="7">Golgi phosphoprotein 3 GPP34</fullName>
    </recommendedName>
</protein>
<dbReference type="GO" id="GO:0070273">
    <property type="term" value="F:phosphatidylinositol-4-phosphate binding"/>
    <property type="evidence" value="ECO:0007669"/>
    <property type="project" value="InterPro"/>
</dbReference>
<gene>
    <name evidence="5" type="ORF">GCM10017581_071730</name>
</gene>
<reference evidence="5" key="2">
    <citation type="submission" date="2023-01" db="EMBL/GenBank/DDBJ databases">
        <authorList>
            <person name="Sun Q."/>
            <person name="Evtushenko L."/>
        </authorList>
    </citation>
    <scope>NUCLEOTIDE SEQUENCE</scope>
    <source>
        <strain evidence="5">VKM Ac-1321</strain>
    </source>
</reference>
<dbReference type="Proteomes" id="UP001143480">
    <property type="component" value="Unassembled WGS sequence"/>
</dbReference>